<proteinExistence type="predicted"/>
<dbReference type="SUPFAM" id="SSF46894">
    <property type="entry name" value="C-terminal effector domain of the bipartite response regulators"/>
    <property type="match status" value="1"/>
</dbReference>
<sequence>MNQPDSHAKQRSSQLSSSGNNSNLPSIISLGNLTLNLQNQTLIINETSHHLRLKLFHLLIVLMEYQGKPVTREELINRVWKGNYYIGEKGLTHAICMLRTILKQPGASGVSIETVLNTGYQLKVKPLMQQEKTQNEANETPHYNVDTNSPSWWPQKP</sequence>
<keyword evidence="6" id="KW-1185">Reference proteome</keyword>
<dbReference type="GO" id="GO:0000160">
    <property type="term" value="P:phosphorelay signal transduction system"/>
    <property type="evidence" value="ECO:0007669"/>
    <property type="project" value="InterPro"/>
</dbReference>
<gene>
    <name evidence="5" type="ORF">C8D97_10928</name>
</gene>
<feature type="region of interest" description="Disordered" evidence="3">
    <location>
        <begin position="1"/>
        <end position="20"/>
    </location>
</feature>
<evidence type="ECO:0000313" key="6">
    <source>
        <dbReference type="Proteomes" id="UP000245790"/>
    </source>
</evidence>
<reference evidence="5 6" key="1">
    <citation type="submission" date="2018-05" db="EMBL/GenBank/DDBJ databases">
        <title>Genomic Encyclopedia of Type Strains, Phase IV (KMG-IV): sequencing the most valuable type-strain genomes for metagenomic binning, comparative biology and taxonomic classification.</title>
        <authorList>
            <person name="Goeker M."/>
        </authorList>
    </citation>
    <scope>NUCLEOTIDE SEQUENCE [LARGE SCALE GENOMIC DNA]</scope>
    <source>
        <strain evidence="5 6">DSM 25350</strain>
    </source>
</reference>
<dbReference type="InterPro" id="IPR001867">
    <property type="entry name" value="OmpR/PhoB-type_DNA-bd"/>
</dbReference>
<feature type="domain" description="OmpR/PhoB-type" evidence="4">
    <location>
        <begin position="25"/>
        <end position="124"/>
    </location>
</feature>
<dbReference type="Proteomes" id="UP000245790">
    <property type="component" value="Unassembled WGS sequence"/>
</dbReference>
<keyword evidence="1 2" id="KW-0238">DNA-binding</keyword>
<dbReference type="Pfam" id="PF00486">
    <property type="entry name" value="Trans_reg_C"/>
    <property type="match status" value="1"/>
</dbReference>
<dbReference type="OrthoDB" id="6199523at2"/>
<evidence type="ECO:0000256" key="2">
    <source>
        <dbReference type="PROSITE-ProRule" id="PRU01091"/>
    </source>
</evidence>
<name>A0A316FJ08_9GAMM</name>
<evidence type="ECO:0000259" key="4">
    <source>
        <dbReference type="PROSITE" id="PS51755"/>
    </source>
</evidence>
<dbReference type="RefSeq" id="WP_109764155.1">
    <property type="nucleotide sequence ID" value="NZ_QGGU01000009.1"/>
</dbReference>
<feature type="DNA-binding region" description="OmpR/PhoB-type" evidence="2">
    <location>
        <begin position="25"/>
        <end position="124"/>
    </location>
</feature>
<dbReference type="PROSITE" id="PS51755">
    <property type="entry name" value="OMPR_PHOB"/>
    <property type="match status" value="1"/>
</dbReference>
<evidence type="ECO:0000256" key="3">
    <source>
        <dbReference type="SAM" id="MobiDB-lite"/>
    </source>
</evidence>
<dbReference type="InterPro" id="IPR036388">
    <property type="entry name" value="WH-like_DNA-bd_sf"/>
</dbReference>
<dbReference type="GO" id="GO:0006355">
    <property type="term" value="P:regulation of DNA-templated transcription"/>
    <property type="evidence" value="ECO:0007669"/>
    <property type="project" value="InterPro"/>
</dbReference>
<accession>A0A316FJ08</accession>
<dbReference type="CDD" id="cd00383">
    <property type="entry name" value="trans_reg_C"/>
    <property type="match status" value="1"/>
</dbReference>
<dbReference type="EMBL" id="QGGU01000009">
    <property type="protein sequence ID" value="PWK48479.1"/>
    <property type="molecule type" value="Genomic_DNA"/>
</dbReference>
<organism evidence="5 6">
    <name type="scientific">Pleionea mediterranea</name>
    <dbReference type="NCBI Taxonomy" id="523701"/>
    <lineage>
        <taxon>Bacteria</taxon>
        <taxon>Pseudomonadati</taxon>
        <taxon>Pseudomonadota</taxon>
        <taxon>Gammaproteobacteria</taxon>
        <taxon>Oceanospirillales</taxon>
        <taxon>Pleioneaceae</taxon>
        <taxon>Pleionea</taxon>
    </lineage>
</organism>
<dbReference type="Gene3D" id="1.10.10.10">
    <property type="entry name" value="Winged helix-like DNA-binding domain superfamily/Winged helix DNA-binding domain"/>
    <property type="match status" value="1"/>
</dbReference>
<feature type="region of interest" description="Disordered" evidence="3">
    <location>
        <begin position="131"/>
        <end position="157"/>
    </location>
</feature>
<comment type="caution">
    <text evidence="5">The sequence shown here is derived from an EMBL/GenBank/DDBJ whole genome shotgun (WGS) entry which is preliminary data.</text>
</comment>
<feature type="compositionally biased region" description="Polar residues" evidence="3">
    <location>
        <begin position="145"/>
        <end position="157"/>
    </location>
</feature>
<evidence type="ECO:0000313" key="5">
    <source>
        <dbReference type="EMBL" id="PWK48479.1"/>
    </source>
</evidence>
<evidence type="ECO:0000256" key="1">
    <source>
        <dbReference type="ARBA" id="ARBA00023125"/>
    </source>
</evidence>
<dbReference type="AlphaFoldDB" id="A0A316FJ08"/>
<dbReference type="SMART" id="SM00862">
    <property type="entry name" value="Trans_reg_C"/>
    <property type="match status" value="1"/>
</dbReference>
<protein>
    <submittedName>
        <fullName evidence="5">Transcriptional regulator</fullName>
    </submittedName>
</protein>
<dbReference type="InterPro" id="IPR016032">
    <property type="entry name" value="Sig_transdc_resp-reg_C-effctor"/>
</dbReference>
<dbReference type="GO" id="GO:0003677">
    <property type="term" value="F:DNA binding"/>
    <property type="evidence" value="ECO:0007669"/>
    <property type="project" value="UniProtKB-UniRule"/>
</dbReference>